<sequence>MGMTKDFELPKDLTPFREILQQTLVPTSHITLSNTPTTLYNSKFGGDPYLPKNRHLPKDSQGREMRLLAQINFSELSLPQFPKKGLLQFFIPHTVNFNDEESHEDIWQHHFKIRYYSELRPYDELASVVHTTNENKHFPLQEEKRLHFKQTDEIVSIMDYRFHTISDTPLSLLFNDDGINLYDIYMKHFLGQGHKIGGYPYFTKQDPRERYAFLRKYDVLLLQVESDDENGIMWGDCGVANFFINSINLANGDFSDILYHWDHY</sequence>
<evidence type="ECO:0000313" key="2">
    <source>
        <dbReference type="Proteomes" id="UP000093482"/>
    </source>
</evidence>
<keyword evidence="2" id="KW-1185">Reference proteome</keyword>
<dbReference type="PANTHER" id="PTHR36436">
    <property type="entry name" value="SLL5081 PROTEIN"/>
    <property type="match status" value="1"/>
</dbReference>
<dbReference type="Gene3D" id="2.30.320.10">
    <property type="entry name" value="YwqG-like"/>
    <property type="match status" value="1"/>
</dbReference>
<dbReference type="InterPro" id="IPR015315">
    <property type="entry name" value="DUF1963"/>
</dbReference>
<dbReference type="Pfam" id="PF09234">
    <property type="entry name" value="DUF1963"/>
    <property type="match status" value="1"/>
</dbReference>
<dbReference type="Proteomes" id="UP000093482">
    <property type="component" value="Unassembled WGS sequence"/>
</dbReference>
<dbReference type="PANTHER" id="PTHR36436:SF6">
    <property type="entry name" value="SLL5081 PROTEIN"/>
    <property type="match status" value="1"/>
</dbReference>
<reference evidence="1 2" key="1">
    <citation type="submission" date="2016-07" db="EMBL/GenBank/DDBJ databases">
        <title>Caryophanon latum genome sequencing.</title>
        <authorList>
            <person name="Verma A."/>
            <person name="Pal Y."/>
            <person name="Krishnamurthi S."/>
        </authorList>
    </citation>
    <scope>NUCLEOTIDE SEQUENCE [LARGE SCALE GENOMIC DNA]</scope>
    <source>
        <strain evidence="1 2">DSM 14151</strain>
    </source>
</reference>
<dbReference type="AlphaFoldDB" id="A0A1C0Z4U7"/>
<comment type="caution">
    <text evidence="1">The sequence shown here is derived from an EMBL/GenBank/DDBJ whole genome shotgun (WGS) entry which is preliminary data.</text>
</comment>
<accession>A0A1C0Z4U7</accession>
<evidence type="ECO:0000313" key="1">
    <source>
        <dbReference type="EMBL" id="OCS94416.1"/>
    </source>
</evidence>
<evidence type="ECO:0008006" key="3">
    <source>
        <dbReference type="Google" id="ProtNLM"/>
    </source>
</evidence>
<dbReference type="SUPFAM" id="SSF103032">
    <property type="entry name" value="Hypothetical protein YwqG"/>
    <property type="match status" value="1"/>
</dbReference>
<dbReference type="RefSeq" id="WP_066461119.1">
    <property type="nucleotide sequence ID" value="NZ_MATO01000002.1"/>
</dbReference>
<dbReference type="OrthoDB" id="57088at2"/>
<name>A0A1C0Z4U7_9BACL</name>
<dbReference type="EMBL" id="MATO01000002">
    <property type="protein sequence ID" value="OCS94416.1"/>
    <property type="molecule type" value="Genomic_DNA"/>
</dbReference>
<organism evidence="1 2">
    <name type="scientific">Caryophanon latum</name>
    <dbReference type="NCBI Taxonomy" id="33977"/>
    <lineage>
        <taxon>Bacteria</taxon>
        <taxon>Bacillati</taxon>
        <taxon>Bacillota</taxon>
        <taxon>Bacilli</taxon>
        <taxon>Bacillales</taxon>
        <taxon>Caryophanaceae</taxon>
        <taxon>Caryophanon</taxon>
    </lineage>
</organism>
<dbReference type="InterPro" id="IPR035948">
    <property type="entry name" value="YwqG-like_sf"/>
</dbReference>
<gene>
    <name evidence="1" type="ORF">A6K76_03635</name>
</gene>
<protein>
    <recommendedName>
        <fullName evidence="3">Cytoplasmic protein</fullName>
    </recommendedName>
</protein>
<proteinExistence type="predicted"/>